<dbReference type="OrthoDB" id="3794650at2759"/>
<proteinExistence type="predicted"/>
<keyword evidence="3" id="KW-1185">Reference proteome</keyword>
<feature type="compositionally biased region" description="Low complexity" evidence="1">
    <location>
        <begin position="12"/>
        <end position="23"/>
    </location>
</feature>
<feature type="region of interest" description="Disordered" evidence="1">
    <location>
        <begin position="1"/>
        <end position="25"/>
    </location>
</feature>
<evidence type="ECO:0000313" key="3">
    <source>
        <dbReference type="Proteomes" id="UP000813461"/>
    </source>
</evidence>
<sequence length="395" mass="42513">MFALTHRIQFPSENSSSKRSSASDGQGNNTWFLLLPALALARPVAQSLAAVAAPLSYHVASPQSTSSENTNNQRRRTLRETSTADGADQRTEHGPVGGVALRRSNTMATQLGGPVDFRGMDSTTAEGYGTAASSSDAVVQTQETSGGSAVGNATAPSTITMIVPATGIQALIAAGSVTVSITAEREDPNTNPSNPAFLHGVVFGHANPAPWFNTVLPALALRTFLITNVADIFYLSDILACPSLPRLSDVITNLVFPKLFWFSGVAHNRRHNPFLMFAASLPNLHTITFNLHTAGITTSAFGERQMIALEQTDPVRAKERVVMSLEDVAKKYELHGLLGCGSLRHVRIEYIDCDMTRFFTKVGDPVDVLRDVVGWLLEAFGRRGREVVVELVRIG</sequence>
<dbReference type="AlphaFoldDB" id="A0A8K0RCX2"/>
<protein>
    <submittedName>
        <fullName evidence="2">Uncharacterized protein</fullName>
    </submittedName>
</protein>
<name>A0A8K0RCX2_9PLEO</name>
<accession>A0A8K0RCX2</accession>
<evidence type="ECO:0000313" key="2">
    <source>
        <dbReference type="EMBL" id="KAH7091602.1"/>
    </source>
</evidence>
<dbReference type="EMBL" id="JAGMVJ010000004">
    <property type="protein sequence ID" value="KAH7091602.1"/>
    <property type="molecule type" value="Genomic_DNA"/>
</dbReference>
<organism evidence="2 3">
    <name type="scientific">Paraphoma chrysanthemicola</name>
    <dbReference type="NCBI Taxonomy" id="798071"/>
    <lineage>
        <taxon>Eukaryota</taxon>
        <taxon>Fungi</taxon>
        <taxon>Dikarya</taxon>
        <taxon>Ascomycota</taxon>
        <taxon>Pezizomycotina</taxon>
        <taxon>Dothideomycetes</taxon>
        <taxon>Pleosporomycetidae</taxon>
        <taxon>Pleosporales</taxon>
        <taxon>Pleosporineae</taxon>
        <taxon>Phaeosphaeriaceae</taxon>
        <taxon>Paraphoma</taxon>
    </lineage>
</organism>
<evidence type="ECO:0000256" key="1">
    <source>
        <dbReference type="SAM" id="MobiDB-lite"/>
    </source>
</evidence>
<comment type="caution">
    <text evidence="2">The sequence shown here is derived from an EMBL/GenBank/DDBJ whole genome shotgun (WGS) entry which is preliminary data.</text>
</comment>
<feature type="compositionally biased region" description="Polar residues" evidence="1">
    <location>
        <begin position="61"/>
        <end position="72"/>
    </location>
</feature>
<gene>
    <name evidence="2" type="ORF">FB567DRAFT_617272</name>
</gene>
<dbReference type="Proteomes" id="UP000813461">
    <property type="component" value="Unassembled WGS sequence"/>
</dbReference>
<reference evidence="2" key="1">
    <citation type="journal article" date="2021" name="Nat. Commun.">
        <title>Genetic determinants of endophytism in the Arabidopsis root mycobiome.</title>
        <authorList>
            <person name="Mesny F."/>
            <person name="Miyauchi S."/>
            <person name="Thiergart T."/>
            <person name="Pickel B."/>
            <person name="Atanasova L."/>
            <person name="Karlsson M."/>
            <person name="Huettel B."/>
            <person name="Barry K.W."/>
            <person name="Haridas S."/>
            <person name="Chen C."/>
            <person name="Bauer D."/>
            <person name="Andreopoulos W."/>
            <person name="Pangilinan J."/>
            <person name="LaButti K."/>
            <person name="Riley R."/>
            <person name="Lipzen A."/>
            <person name="Clum A."/>
            <person name="Drula E."/>
            <person name="Henrissat B."/>
            <person name="Kohler A."/>
            <person name="Grigoriev I.V."/>
            <person name="Martin F.M."/>
            <person name="Hacquard S."/>
        </authorList>
    </citation>
    <scope>NUCLEOTIDE SEQUENCE</scope>
    <source>
        <strain evidence="2">MPI-SDFR-AT-0120</strain>
    </source>
</reference>
<feature type="region of interest" description="Disordered" evidence="1">
    <location>
        <begin position="59"/>
        <end position="97"/>
    </location>
</feature>